<protein>
    <submittedName>
        <fullName evidence="2">Uncharacterized protein</fullName>
    </submittedName>
</protein>
<comment type="caution">
    <text evidence="2">The sequence shown here is derived from an EMBL/GenBank/DDBJ whole genome shotgun (WGS) entry which is preliminary data.</text>
</comment>
<keyword evidence="3" id="KW-1185">Reference proteome</keyword>
<evidence type="ECO:0000313" key="2">
    <source>
        <dbReference type="EMBL" id="GBP80371.1"/>
    </source>
</evidence>
<dbReference type="Proteomes" id="UP000299102">
    <property type="component" value="Unassembled WGS sequence"/>
</dbReference>
<proteinExistence type="predicted"/>
<dbReference type="AlphaFoldDB" id="A0A4C1YV64"/>
<gene>
    <name evidence="2" type="ORF">EVAR_62274_1</name>
</gene>
<organism evidence="2 3">
    <name type="scientific">Eumeta variegata</name>
    <name type="common">Bagworm moth</name>
    <name type="synonym">Eumeta japonica</name>
    <dbReference type="NCBI Taxonomy" id="151549"/>
    <lineage>
        <taxon>Eukaryota</taxon>
        <taxon>Metazoa</taxon>
        <taxon>Ecdysozoa</taxon>
        <taxon>Arthropoda</taxon>
        <taxon>Hexapoda</taxon>
        <taxon>Insecta</taxon>
        <taxon>Pterygota</taxon>
        <taxon>Neoptera</taxon>
        <taxon>Endopterygota</taxon>
        <taxon>Lepidoptera</taxon>
        <taxon>Glossata</taxon>
        <taxon>Ditrysia</taxon>
        <taxon>Tineoidea</taxon>
        <taxon>Psychidae</taxon>
        <taxon>Oiketicinae</taxon>
        <taxon>Eumeta</taxon>
    </lineage>
</organism>
<name>A0A4C1YV64_EUMVA</name>
<sequence length="83" mass="8943">MAANRGNDMPSHLDSGGKKQVRTRRRDSRRHITGKHLLGCSAYPRSPRAAAYYAVALSAAPSLLDLSPRDTSASQNPDTPPSI</sequence>
<feature type="compositionally biased region" description="Basic residues" evidence="1">
    <location>
        <begin position="19"/>
        <end position="30"/>
    </location>
</feature>
<dbReference type="EMBL" id="BGZK01001459">
    <property type="protein sequence ID" value="GBP80371.1"/>
    <property type="molecule type" value="Genomic_DNA"/>
</dbReference>
<feature type="region of interest" description="Disordered" evidence="1">
    <location>
        <begin position="1"/>
        <end position="30"/>
    </location>
</feature>
<accession>A0A4C1YV64</accession>
<evidence type="ECO:0000256" key="1">
    <source>
        <dbReference type="SAM" id="MobiDB-lite"/>
    </source>
</evidence>
<evidence type="ECO:0000313" key="3">
    <source>
        <dbReference type="Proteomes" id="UP000299102"/>
    </source>
</evidence>
<feature type="region of interest" description="Disordered" evidence="1">
    <location>
        <begin position="64"/>
        <end position="83"/>
    </location>
</feature>
<reference evidence="2 3" key="1">
    <citation type="journal article" date="2019" name="Commun. Biol.">
        <title>The bagworm genome reveals a unique fibroin gene that provides high tensile strength.</title>
        <authorList>
            <person name="Kono N."/>
            <person name="Nakamura H."/>
            <person name="Ohtoshi R."/>
            <person name="Tomita M."/>
            <person name="Numata K."/>
            <person name="Arakawa K."/>
        </authorList>
    </citation>
    <scope>NUCLEOTIDE SEQUENCE [LARGE SCALE GENOMIC DNA]</scope>
</reference>